<protein>
    <submittedName>
        <fullName evidence="3">Uncharacterized protein</fullName>
    </submittedName>
</protein>
<dbReference type="PANTHER" id="PTHR33050">
    <property type="entry name" value="REVERSE TRANSCRIPTASE DOMAIN-CONTAINING PROTEIN"/>
    <property type="match status" value="1"/>
</dbReference>
<dbReference type="InterPro" id="IPR010998">
    <property type="entry name" value="Integrase_recombinase_N"/>
</dbReference>
<feature type="region of interest" description="Disordered" evidence="2">
    <location>
        <begin position="1"/>
        <end position="29"/>
    </location>
</feature>
<accession>A0A9P6JIF5</accession>
<name>A0A9P6JIF5_9AGAR</name>
<keyword evidence="1" id="KW-0238">DNA-binding</keyword>
<gene>
    <name evidence="3" type="ORF">CPB83DRAFT_919565</name>
</gene>
<sequence length="826" mass="94599">MSWEKRPPLGTTAEWTESAKPLPRPPQSELENPIIAKTISENPHLFKVKSPLNVNVFRKLLVNHPNPSFVQSVCVALEEGFWPWADTLKDGYPEMHHESQRREHDKRKARFMEDQAIHECGKDRFSEPFSTLLPGMYCTPVYAVPKPHSNDLRMVMDHSAEEFLLNSMIDHNSVTGFPLDNLTQLGDMLIRIKSMYPNDESIIWKSDISEAYRVCPMHPAWQIKQAVEINGKFYIDRCNSFGSSASFAIFICVNALITWIAKNARNISCIVTYVDDSSGCTFSGDVSFYKPYQKFMPSPQVRLLTLWDELGIPHKEKKQVSGIEVDPNIPSFTLPDNARLRLVTELKLWSASKGFNDSLKRWQQLSGWINWALNVFPLLRPCLNRFYPKMRNKTLLKANIYVNGAIREDFEWAIEKLATSAGIFLLKSLDWNISEAAHVIYCDACPTGMGFWYPDLHLGYLADNPADDDGLIFYFEALCVLCALLDACRRSPKGSKFIIYTDNMNTVDIFNSLRCLPSFNIILKAAVDILYSGKHDMRVLHVSGTENVVADALSRRRLDVALQTDPLLKVTTFEPYRRFLVNNQVIFKPPQTWPIERLIHERAIALGNAIDQSTLRTYGSALNSYLTFVQMHHLPTEPTEDTLSFYTVYMSHHINPRSVATYLSGISQQLEPFFPNVREARKSTLVQRTLQGCLKMRATPTKRKRALTLEDLEKVASHYKDSVNHDDLLFTAMLFTGFFGLLRLGELNWRKITRQESVLINHDRYEFTLPAHKADRFFEGNKVIIQGNQFGSSPITHFHQYLTSRDHLMPLASPLWLLSTHSEATM</sequence>
<evidence type="ECO:0000256" key="2">
    <source>
        <dbReference type="SAM" id="MobiDB-lite"/>
    </source>
</evidence>
<dbReference type="Proteomes" id="UP000807306">
    <property type="component" value="Unassembled WGS sequence"/>
</dbReference>
<dbReference type="GO" id="GO:0003677">
    <property type="term" value="F:DNA binding"/>
    <property type="evidence" value="ECO:0007669"/>
    <property type="project" value="UniProtKB-KW"/>
</dbReference>
<dbReference type="InterPro" id="IPR043502">
    <property type="entry name" value="DNA/RNA_pol_sf"/>
</dbReference>
<dbReference type="EMBL" id="MU157960">
    <property type="protein sequence ID" value="KAF9522108.1"/>
    <property type="molecule type" value="Genomic_DNA"/>
</dbReference>
<dbReference type="SUPFAM" id="SSF56672">
    <property type="entry name" value="DNA/RNA polymerases"/>
    <property type="match status" value="1"/>
</dbReference>
<dbReference type="PANTHER" id="PTHR33050:SF7">
    <property type="entry name" value="RIBONUCLEASE H"/>
    <property type="match status" value="1"/>
</dbReference>
<dbReference type="AlphaFoldDB" id="A0A9P6JIF5"/>
<dbReference type="OrthoDB" id="198652at2759"/>
<proteinExistence type="predicted"/>
<comment type="caution">
    <text evidence="3">The sequence shown here is derived from an EMBL/GenBank/DDBJ whole genome shotgun (WGS) entry which is preliminary data.</text>
</comment>
<evidence type="ECO:0000256" key="1">
    <source>
        <dbReference type="ARBA" id="ARBA00023125"/>
    </source>
</evidence>
<organism evidence="3 4">
    <name type="scientific">Crepidotus variabilis</name>
    <dbReference type="NCBI Taxonomy" id="179855"/>
    <lineage>
        <taxon>Eukaryota</taxon>
        <taxon>Fungi</taxon>
        <taxon>Dikarya</taxon>
        <taxon>Basidiomycota</taxon>
        <taxon>Agaricomycotina</taxon>
        <taxon>Agaricomycetes</taxon>
        <taxon>Agaricomycetidae</taxon>
        <taxon>Agaricales</taxon>
        <taxon>Agaricineae</taxon>
        <taxon>Crepidotaceae</taxon>
        <taxon>Crepidotus</taxon>
    </lineage>
</organism>
<dbReference type="Gene3D" id="1.10.150.130">
    <property type="match status" value="1"/>
</dbReference>
<keyword evidence="4" id="KW-1185">Reference proteome</keyword>
<reference evidence="3" key="1">
    <citation type="submission" date="2020-11" db="EMBL/GenBank/DDBJ databases">
        <authorList>
            <consortium name="DOE Joint Genome Institute"/>
            <person name="Ahrendt S."/>
            <person name="Riley R."/>
            <person name="Andreopoulos W."/>
            <person name="Labutti K."/>
            <person name="Pangilinan J."/>
            <person name="Ruiz-Duenas F.J."/>
            <person name="Barrasa J.M."/>
            <person name="Sanchez-Garcia M."/>
            <person name="Camarero S."/>
            <person name="Miyauchi S."/>
            <person name="Serrano A."/>
            <person name="Linde D."/>
            <person name="Babiker R."/>
            <person name="Drula E."/>
            <person name="Ayuso-Fernandez I."/>
            <person name="Pacheco R."/>
            <person name="Padilla G."/>
            <person name="Ferreira P."/>
            <person name="Barriuso J."/>
            <person name="Kellner H."/>
            <person name="Castanera R."/>
            <person name="Alfaro M."/>
            <person name="Ramirez L."/>
            <person name="Pisabarro A.G."/>
            <person name="Kuo A."/>
            <person name="Tritt A."/>
            <person name="Lipzen A."/>
            <person name="He G."/>
            <person name="Yan M."/>
            <person name="Ng V."/>
            <person name="Cullen D."/>
            <person name="Martin F."/>
            <person name="Rosso M.-N."/>
            <person name="Henrissat B."/>
            <person name="Hibbett D."/>
            <person name="Martinez A.T."/>
            <person name="Grigoriev I.V."/>
        </authorList>
    </citation>
    <scope>NUCLEOTIDE SEQUENCE</scope>
    <source>
        <strain evidence="3">CBS 506.95</strain>
    </source>
</reference>
<evidence type="ECO:0000313" key="3">
    <source>
        <dbReference type="EMBL" id="KAF9522108.1"/>
    </source>
</evidence>
<dbReference type="InterPro" id="IPR052055">
    <property type="entry name" value="Hepadnavirus_pol/RT"/>
</dbReference>
<evidence type="ECO:0000313" key="4">
    <source>
        <dbReference type="Proteomes" id="UP000807306"/>
    </source>
</evidence>